<evidence type="ECO:0000259" key="8">
    <source>
        <dbReference type="Pfam" id="PF12704"/>
    </source>
</evidence>
<evidence type="ECO:0000256" key="1">
    <source>
        <dbReference type="ARBA" id="ARBA00004651"/>
    </source>
</evidence>
<dbReference type="InterPro" id="IPR003838">
    <property type="entry name" value="ABC3_permease_C"/>
</dbReference>
<feature type="transmembrane region" description="Helical" evidence="6">
    <location>
        <begin position="420"/>
        <end position="444"/>
    </location>
</feature>
<feature type="transmembrane region" description="Helical" evidence="6">
    <location>
        <begin position="749"/>
        <end position="778"/>
    </location>
</feature>
<proteinExistence type="predicted"/>
<gene>
    <name evidence="9" type="ORF">GWK36_07895</name>
</gene>
<keyword evidence="5 6" id="KW-0472">Membrane</keyword>
<evidence type="ECO:0000313" key="10">
    <source>
        <dbReference type="Proteomes" id="UP000502699"/>
    </source>
</evidence>
<dbReference type="AlphaFoldDB" id="A0A6G7VD93"/>
<dbReference type="Proteomes" id="UP000502699">
    <property type="component" value="Chromosome"/>
</dbReference>
<evidence type="ECO:0000259" key="7">
    <source>
        <dbReference type="Pfam" id="PF02687"/>
    </source>
</evidence>
<keyword evidence="10" id="KW-1185">Reference proteome</keyword>
<evidence type="ECO:0000256" key="5">
    <source>
        <dbReference type="ARBA" id="ARBA00023136"/>
    </source>
</evidence>
<dbReference type="GO" id="GO:0005886">
    <property type="term" value="C:plasma membrane"/>
    <property type="evidence" value="ECO:0007669"/>
    <property type="project" value="UniProtKB-SubCell"/>
</dbReference>
<evidence type="ECO:0000256" key="3">
    <source>
        <dbReference type="ARBA" id="ARBA00022692"/>
    </source>
</evidence>
<reference evidence="10" key="1">
    <citation type="submission" date="2020-01" db="EMBL/GenBank/DDBJ databases">
        <title>Caldichromatium gen. nov., sp. nov., a thermophilic purple sulfur bacterium member of the family Chromatiaceae isolated from Nakabusa hot spring, Japan.</title>
        <authorList>
            <person name="Saini M.K."/>
            <person name="Hanada S."/>
            <person name="Tank M."/>
        </authorList>
    </citation>
    <scope>NUCLEOTIDE SEQUENCE [LARGE SCALE GENOMIC DNA]</scope>
    <source>
        <strain evidence="10">No.7</strain>
    </source>
</reference>
<name>A0A6G7VD93_9GAMM</name>
<feature type="domain" description="ABC3 transporter permease C-terminal" evidence="7">
    <location>
        <begin position="707"/>
        <end position="820"/>
    </location>
</feature>
<feature type="transmembrane region" description="Helical" evidence="6">
    <location>
        <begin position="349"/>
        <end position="369"/>
    </location>
</feature>
<feature type="transmembrane region" description="Helical" evidence="6">
    <location>
        <begin position="390"/>
        <end position="408"/>
    </location>
</feature>
<dbReference type="InterPro" id="IPR025857">
    <property type="entry name" value="MacB_PCD"/>
</dbReference>
<dbReference type="Pfam" id="PF02687">
    <property type="entry name" value="FtsX"/>
    <property type="match status" value="2"/>
</dbReference>
<feature type="transmembrane region" description="Helical" evidence="6">
    <location>
        <begin position="790"/>
        <end position="813"/>
    </location>
</feature>
<protein>
    <submittedName>
        <fullName evidence="9">FtsX-like permease family protein</fullName>
    </submittedName>
</protein>
<feature type="transmembrane region" description="Helical" evidence="6">
    <location>
        <begin position="20"/>
        <end position="41"/>
    </location>
</feature>
<feature type="domain" description="ABC3 transporter permease C-terminal" evidence="7">
    <location>
        <begin position="258"/>
        <end position="364"/>
    </location>
</feature>
<feature type="transmembrane region" description="Helical" evidence="6">
    <location>
        <begin position="706"/>
        <end position="728"/>
    </location>
</feature>
<dbReference type="PANTHER" id="PTHR30287:SF1">
    <property type="entry name" value="INNER MEMBRANE PROTEIN"/>
    <property type="match status" value="1"/>
</dbReference>
<dbReference type="InterPro" id="IPR038766">
    <property type="entry name" value="Membrane_comp_ABC_pdt"/>
</dbReference>
<sequence length="830" mass="88163">MRAWLLALRLLKRDWRGGELSLLGAALALTVAAIVSVGLFAERIEQVLRRQGSELIAADLMLESSRPIAGSFSAEAGRLGLETASVIELRTVVMGAQSQLVVLKAVDPSYPLRGELRARAAQGAAEQTAAVPSPGTVLADDFLLRVLSLQVGEPLELGGARFTIAGILTHEPDEGRNLFAFAPRVLMNLADLEATGLLGPASRASHRLLIAGEPQTVAGYRDWLRARLNPNLSLTEAGGAQSEFSSAFERAARFLRLASLSTLLVSGTAIALASQRLAQHQVAAMAMMRCLGAPRHLLLWVFAARLLLFGLGASLIGCLLGWLGQMGLSALLGEWLKVDGLPPPSLRPLGIGVAVGLIALIGFGLPPLLQLGRVPPLLALRGELGAPRMPAALSLVAAASTLALLSLWQAGELALGLKLLAGVTLALGLLATSAWALIGLLKILAGCARGSWRLGLAHLTRRPTLTLLQVLGLGVGILALLLLTLVRLDLIESWRTGLPEGAPNHFLLNIQPHEAEAVQTLLQESGIQTSGMHPMLGGRLTRINGRSVVPSAYPDPRARRLASREFNLSYARLLQTDNRIIAGQWWSDEQAPPQFSVEEGIAETLGIRLGDTLSFWVSGRELDAPVTSLRSVHWDSFNVNFFVVAAPSLLQGEAATFITSLYLPKGQESLIDTLVQRFPGVLVIDVESVLSQVRRVIERGAQAVELIFGFTLAAGLVLIAVGLQSTLAGRCAEYAILRTLGASRSHLMASLVIELTATGLVAGLLAASFAQAIGWLLAHTLFELRFDLDPALWLIGVLVSALASGLVGIITAYPALQQPPAQRLGTIARL</sequence>
<evidence type="ECO:0000256" key="4">
    <source>
        <dbReference type="ARBA" id="ARBA00022989"/>
    </source>
</evidence>
<feature type="transmembrane region" description="Helical" evidence="6">
    <location>
        <begin position="465"/>
        <end position="486"/>
    </location>
</feature>
<evidence type="ECO:0000313" key="9">
    <source>
        <dbReference type="EMBL" id="QIK37922.1"/>
    </source>
</evidence>
<feature type="transmembrane region" description="Helical" evidence="6">
    <location>
        <begin position="297"/>
        <end position="323"/>
    </location>
</feature>
<dbReference type="Pfam" id="PF12704">
    <property type="entry name" value="MacB_PCD"/>
    <property type="match status" value="1"/>
</dbReference>
<feature type="domain" description="MacB-like periplasmic core" evidence="8">
    <location>
        <begin position="26"/>
        <end position="196"/>
    </location>
</feature>
<evidence type="ECO:0000256" key="2">
    <source>
        <dbReference type="ARBA" id="ARBA00022475"/>
    </source>
</evidence>
<dbReference type="PANTHER" id="PTHR30287">
    <property type="entry name" value="MEMBRANE COMPONENT OF PREDICTED ABC SUPERFAMILY METABOLITE UPTAKE TRANSPORTER"/>
    <property type="match status" value="1"/>
</dbReference>
<keyword evidence="3 6" id="KW-0812">Transmembrane</keyword>
<comment type="subcellular location">
    <subcellularLocation>
        <location evidence="1">Cell membrane</location>
        <topology evidence="1">Multi-pass membrane protein</topology>
    </subcellularLocation>
</comment>
<dbReference type="EMBL" id="CP048029">
    <property type="protein sequence ID" value="QIK37922.1"/>
    <property type="molecule type" value="Genomic_DNA"/>
</dbReference>
<dbReference type="KEGG" id="cjap:GWK36_07895"/>
<keyword evidence="4 6" id="KW-1133">Transmembrane helix</keyword>
<dbReference type="RefSeq" id="WP_166270685.1">
    <property type="nucleotide sequence ID" value="NZ_CP048029.1"/>
</dbReference>
<accession>A0A6G7VD93</accession>
<keyword evidence="2" id="KW-1003">Cell membrane</keyword>
<organism evidence="9 10">
    <name type="scientific">Caldichromatium japonicum</name>
    <dbReference type="NCBI Taxonomy" id="2699430"/>
    <lineage>
        <taxon>Bacteria</taxon>
        <taxon>Pseudomonadati</taxon>
        <taxon>Pseudomonadota</taxon>
        <taxon>Gammaproteobacteria</taxon>
        <taxon>Chromatiales</taxon>
        <taxon>Chromatiaceae</taxon>
        <taxon>Caldichromatium</taxon>
    </lineage>
</organism>
<evidence type="ECO:0000256" key="6">
    <source>
        <dbReference type="SAM" id="Phobius"/>
    </source>
</evidence>